<dbReference type="InterPro" id="IPR018977">
    <property type="entry name" value="NurA_domain"/>
</dbReference>
<name>A0A645AH92_9ZZZZ</name>
<dbReference type="SMART" id="SM00933">
    <property type="entry name" value="NurA"/>
    <property type="match status" value="1"/>
</dbReference>
<dbReference type="AlphaFoldDB" id="A0A645AH92"/>
<reference evidence="2" key="1">
    <citation type="submission" date="2019-08" db="EMBL/GenBank/DDBJ databases">
        <authorList>
            <person name="Kucharzyk K."/>
            <person name="Murdoch R.W."/>
            <person name="Higgins S."/>
            <person name="Loffler F."/>
        </authorList>
    </citation>
    <scope>NUCLEOTIDE SEQUENCE</scope>
</reference>
<dbReference type="Pfam" id="PF09376">
    <property type="entry name" value="NurA"/>
    <property type="match status" value="1"/>
</dbReference>
<organism evidence="2">
    <name type="scientific">bioreactor metagenome</name>
    <dbReference type="NCBI Taxonomy" id="1076179"/>
    <lineage>
        <taxon>unclassified sequences</taxon>
        <taxon>metagenomes</taxon>
        <taxon>ecological metagenomes</taxon>
    </lineage>
</organism>
<dbReference type="EMBL" id="VSSQ01013698">
    <property type="protein sequence ID" value="MPM52068.1"/>
    <property type="molecule type" value="Genomic_DNA"/>
</dbReference>
<evidence type="ECO:0000313" key="2">
    <source>
        <dbReference type="EMBL" id="MPM52068.1"/>
    </source>
</evidence>
<accession>A0A645AH92</accession>
<comment type="caution">
    <text evidence="2">The sequence shown here is derived from an EMBL/GenBank/DDBJ whole genome shotgun (WGS) entry which is preliminary data.</text>
</comment>
<evidence type="ECO:0000259" key="1">
    <source>
        <dbReference type="SMART" id="SM00933"/>
    </source>
</evidence>
<protein>
    <recommendedName>
        <fullName evidence="1">NurA domain-containing protein</fullName>
    </recommendedName>
</protein>
<proteinExistence type="predicted"/>
<gene>
    <name evidence="2" type="ORF">SDC9_98821</name>
</gene>
<feature type="domain" description="NurA" evidence="1">
    <location>
        <begin position="105"/>
        <end position="363"/>
    </location>
</feature>
<sequence>MFAKPADSLYNANKCSINGDPMPINYLNLQPQISQLGSSATERLQQVNTRKEQCLVVLHQFANKLPDLQKLVEEQSRQNKSLRCAKPFSEALNAHVACPAEVPPCVILAADGSQITPDPHGAVFYGLINVGVFRMSLGKGEAPQTNTWSDLVYEDSDPENTEYISEDLISLKRDVFEREIMATLVKQETAPILTFTDGPLELYHEPRNEQVFRKHFDQYISALQELALQETLTAGYIDRPRAALLVTLLELAVTSTPKEHPFAGVSDLDLMKDLLAPGERSALFTLQSSSSDKYPEKLALHFFYLNVGSATHPAIARVEIPLWVAGSTAKVDLIQRVLLDQAAQSGAHPYPYALTRAHETAVVKLDEHEYLDDLIQKELLARGVPLAELSEKLINKLVGKRTRYWDEHNSHRQIITFQHSRLRGWLQAQRADHPSFWANAAHPAGRAHPGIRPDL</sequence>